<name>A0ABW3CN76_9ACTN</name>
<dbReference type="Proteomes" id="UP001597083">
    <property type="component" value="Unassembled WGS sequence"/>
</dbReference>
<evidence type="ECO:0000313" key="2">
    <source>
        <dbReference type="EMBL" id="MFD0855375.1"/>
    </source>
</evidence>
<comment type="caution">
    <text evidence="2">The sequence shown here is derived from an EMBL/GenBank/DDBJ whole genome shotgun (WGS) entry which is preliminary data.</text>
</comment>
<gene>
    <name evidence="2" type="ORF">ACFQ07_24250</name>
</gene>
<evidence type="ECO:0000256" key="1">
    <source>
        <dbReference type="SAM" id="MobiDB-lite"/>
    </source>
</evidence>
<dbReference type="InterPro" id="IPR036388">
    <property type="entry name" value="WH-like_DNA-bd_sf"/>
</dbReference>
<dbReference type="Gene3D" id="1.10.10.10">
    <property type="entry name" value="Winged helix-like DNA-binding domain superfamily/Winged helix DNA-binding domain"/>
    <property type="match status" value="1"/>
</dbReference>
<protein>
    <submittedName>
        <fullName evidence="2">Transposase</fullName>
    </submittedName>
</protein>
<feature type="region of interest" description="Disordered" evidence="1">
    <location>
        <begin position="44"/>
        <end position="100"/>
    </location>
</feature>
<dbReference type="SUPFAM" id="SSF46689">
    <property type="entry name" value="Homeodomain-like"/>
    <property type="match status" value="1"/>
</dbReference>
<dbReference type="EMBL" id="JBHTIR010003541">
    <property type="protein sequence ID" value="MFD0855375.1"/>
    <property type="molecule type" value="Genomic_DNA"/>
</dbReference>
<keyword evidence="3" id="KW-1185">Reference proteome</keyword>
<dbReference type="Pfam" id="PF01527">
    <property type="entry name" value="HTH_Tnp_1"/>
    <property type="match status" value="1"/>
</dbReference>
<organism evidence="2 3">
    <name type="scientific">Actinomadura adrarensis</name>
    <dbReference type="NCBI Taxonomy" id="1819600"/>
    <lineage>
        <taxon>Bacteria</taxon>
        <taxon>Bacillati</taxon>
        <taxon>Actinomycetota</taxon>
        <taxon>Actinomycetes</taxon>
        <taxon>Streptosporangiales</taxon>
        <taxon>Thermomonosporaceae</taxon>
        <taxon>Actinomadura</taxon>
    </lineage>
</organism>
<accession>A0ABW3CN76</accession>
<dbReference type="InterPro" id="IPR009057">
    <property type="entry name" value="Homeodomain-like_sf"/>
</dbReference>
<dbReference type="InterPro" id="IPR002514">
    <property type="entry name" value="Transposase_8"/>
</dbReference>
<evidence type="ECO:0000313" key="3">
    <source>
        <dbReference type="Proteomes" id="UP001597083"/>
    </source>
</evidence>
<feature type="compositionally biased region" description="Basic residues" evidence="1">
    <location>
        <begin position="76"/>
        <end position="87"/>
    </location>
</feature>
<reference evidence="3" key="1">
    <citation type="journal article" date="2019" name="Int. J. Syst. Evol. Microbiol.">
        <title>The Global Catalogue of Microorganisms (GCM) 10K type strain sequencing project: providing services to taxonomists for standard genome sequencing and annotation.</title>
        <authorList>
            <consortium name="The Broad Institute Genomics Platform"/>
            <consortium name="The Broad Institute Genome Sequencing Center for Infectious Disease"/>
            <person name="Wu L."/>
            <person name="Ma J."/>
        </authorList>
    </citation>
    <scope>NUCLEOTIDE SEQUENCE [LARGE SCALE GENOMIC DNA]</scope>
    <source>
        <strain evidence="3">JCM 31696</strain>
    </source>
</reference>
<proteinExistence type="predicted"/>
<sequence>MPRSYPPEFHRKVLDLVKAGRPVRQVAEDLHMPSQTIYVWLRQDRIDSGAGTRTDLGRPGRTGRRPAPHRPSGDRARRHPAGRRAGKRGGAPKGASRPSR</sequence>